<keyword evidence="2 3" id="KW-0808">Transferase</keyword>
<evidence type="ECO:0000256" key="2">
    <source>
        <dbReference type="ARBA" id="ARBA00022679"/>
    </source>
</evidence>
<dbReference type="GO" id="GO:0047244">
    <property type="term" value="F:N-acetylglucosaminyldiphosphoundecaprenol N-acetyl-beta-D-mannosaminyltransferase activity"/>
    <property type="evidence" value="ECO:0007669"/>
    <property type="project" value="UniProtKB-EC"/>
</dbReference>
<dbReference type="Pfam" id="PF03808">
    <property type="entry name" value="Glyco_tran_WecG"/>
    <property type="match status" value="1"/>
</dbReference>
<dbReference type="PANTHER" id="PTHR34136">
    <property type="match status" value="1"/>
</dbReference>
<dbReference type="CDD" id="cd06533">
    <property type="entry name" value="Glyco_transf_WecG_TagA"/>
    <property type="match status" value="1"/>
</dbReference>
<dbReference type="EMBL" id="JACHBU010000002">
    <property type="protein sequence ID" value="MBB6507789.1"/>
    <property type="molecule type" value="Genomic_DNA"/>
</dbReference>
<dbReference type="EC" id="2.4.1.187" evidence="3"/>
<dbReference type="InterPro" id="IPR004629">
    <property type="entry name" value="WecG_TagA_CpsF"/>
</dbReference>
<sequence length="259" mass="28915">MTEDRLGSRDKIFGLSFYEYSDDALVEQALSPLSETDGVKLVVTANTDHVSNLYKNAEFRRAYDSAWSVTIDGMPVFLYAKLCGAAVKQRIPGADLFPKLLDALTDTKHRPFFVCSSQATADGLAVQMTARGFTEAGFGYAIPPFGFEKQASHTRDLLSAIRDNRTTHLFMGIGAPKSEIWVNQNRSALGHLYAFCFGAALEFTAGTKTRAPKVFRLVGMEWFWRVATEPRRLFKRYFISSWGFFSAVVADLNQSRISS</sequence>
<evidence type="ECO:0000313" key="3">
    <source>
        <dbReference type="EMBL" id="MBB6507789.1"/>
    </source>
</evidence>
<proteinExistence type="predicted"/>
<dbReference type="RefSeq" id="WP_184654094.1">
    <property type="nucleotide sequence ID" value="NZ_JACHBU010000002.1"/>
</dbReference>
<gene>
    <name evidence="3" type="ORF">F4695_001121</name>
</gene>
<dbReference type="Proteomes" id="UP000585437">
    <property type="component" value="Unassembled WGS sequence"/>
</dbReference>
<evidence type="ECO:0000313" key="4">
    <source>
        <dbReference type="Proteomes" id="UP000585437"/>
    </source>
</evidence>
<dbReference type="NCBIfam" id="TIGR00696">
    <property type="entry name" value="wecG_tagA_cpsF"/>
    <property type="match status" value="1"/>
</dbReference>
<dbReference type="PANTHER" id="PTHR34136:SF1">
    <property type="entry name" value="UDP-N-ACETYL-D-MANNOSAMINURONIC ACID TRANSFERASE"/>
    <property type="match status" value="1"/>
</dbReference>
<keyword evidence="4" id="KW-1185">Reference proteome</keyword>
<dbReference type="AlphaFoldDB" id="A0A7X0JIH9"/>
<organism evidence="3 4">
    <name type="scientific">Rhizobium soli</name>
    <dbReference type="NCBI Taxonomy" id="424798"/>
    <lineage>
        <taxon>Bacteria</taxon>
        <taxon>Pseudomonadati</taxon>
        <taxon>Pseudomonadota</taxon>
        <taxon>Alphaproteobacteria</taxon>
        <taxon>Hyphomicrobiales</taxon>
        <taxon>Rhizobiaceae</taxon>
        <taxon>Rhizobium/Agrobacterium group</taxon>
        <taxon>Rhizobium</taxon>
    </lineage>
</organism>
<evidence type="ECO:0000256" key="1">
    <source>
        <dbReference type="ARBA" id="ARBA00022676"/>
    </source>
</evidence>
<comment type="caution">
    <text evidence="3">The sequence shown here is derived from an EMBL/GenBank/DDBJ whole genome shotgun (WGS) entry which is preliminary data.</text>
</comment>
<accession>A0A7X0JIH9</accession>
<protein>
    <submittedName>
        <fullName evidence="3">N-acetylglucosaminyldiphosphoundecaprenol N-acetyl-beta-D-mannosaminyltransferase</fullName>
        <ecNumber evidence="3">2.4.1.187</ecNumber>
    </submittedName>
</protein>
<name>A0A7X0JIH9_9HYPH</name>
<reference evidence="3 4" key="1">
    <citation type="submission" date="2020-08" db="EMBL/GenBank/DDBJ databases">
        <title>The Agave Microbiome: Exploring the role of microbial communities in plant adaptations to desert environments.</title>
        <authorList>
            <person name="Partida-Martinez L.P."/>
        </authorList>
    </citation>
    <scope>NUCLEOTIDE SEQUENCE [LARGE SCALE GENOMIC DNA]</scope>
    <source>
        <strain evidence="3 4">AS3.12</strain>
    </source>
</reference>
<keyword evidence="1 3" id="KW-0328">Glycosyltransferase</keyword>